<sequence length="299" mass="31938">MKTFIAVDLGGTNIRAALVSEDGQILDVKKDKTEAQLGKEHIMEKMESLIASLDGYKDALGIGLGIPGPTDTVNGKIIISNNLPDLVGYPIADHIRNHFNKPTFMANDVKVAGLAEALLGEGKGKKNLYYLTISTGVAGAMILDGKVLSGFHGHGGEIGNAIIDPSREPINGLNPGAAESWVSGPAIVREANKACHKEFAHAGEVFEAAKSDENAKAVVERFKEDLAILLANVCFVCDPERILIQGGVMKSGSDFLEDVQERMRKYLFPGMRETTLANATMEESGLVGAAMLAKSQMED</sequence>
<dbReference type="PANTHER" id="PTHR18964:SF149">
    <property type="entry name" value="BIFUNCTIONAL UDP-N-ACETYLGLUCOSAMINE 2-EPIMERASE_N-ACETYLMANNOSAMINE KINASE"/>
    <property type="match status" value="1"/>
</dbReference>
<organism evidence="2 3">
    <name type="scientific">Faecalicoccus pleomorphus</name>
    <dbReference type="NCBI Taxonomy" id="1323"/>
    <lineage>
        <taxon>Bacteria</taxon>
        <taxon>Bacillati</taxon>
        <taxon>Bacillota</taxon>
        <taxon>Erysipelotrichia</taxon>
        <taxon>Erysipelotrichales</taxon>
        <taxon>Erysipelotrichaceae</taxon>
        <taxon>Faecalicoccus</taxon>
    </lineage>
</organism>
<dbReference type="SUPFAM" id="SSF53067">
    <property type="entry name" value="Actin-like ATPase domain"/>
    <property type="match status" value="1"/>
</dbReference>
<protein>
    <submittedName>
        <fullName evidence="2">N-acetylmannosamine kinase transcriptional regulator, ROK family protein</fullName>
        <ecNumber evidence="2">2.7.1.2</ecNumber>
    </submittedName>
</protein>
<dbReference type="PANTHER" id="PTHR18964">
    <property type="entry name" value="ROK (REPRESSOR, ORF, KINASE) FAMILY"/>
    <property type="match status" value="1"/>
</dbReference>
<dbReference type="AlphaFoldDB" id="A0A380LLE3"/>
<evidence type="ECO:0000256" key="1">
    <source>
        <dbReference type="ARBA" id="ARBA00006479"/>
    </source>
</evidence>
<reference evidence="2 3" key="1">
    <citation type="submission" date="2018-06" db="EMBL/GenBank/DDBJ databases">
        <authorList>
            <consortium name="Pathogen Informatics"/>
            <person name="Doyle S."/>
        </authorList>
    </citation>
    <scope>NUCLEOTIDE SEQUENCE [LARGE SCALE GENOMIC DNA]</scope>
    <source>
        <strain evidence="2 3">NCTC11087</strain>
    </source>
</reference>
<keyword evidence="2" id="KW-0808">Transferase</keyword>
<dbReference type="OrthoDB" id="9810372at2"/>
<keyword evidence="3" id="KW-1185">Reference proteome</keyword>
<dbReference type="RefSeq" id="WP_022789008.1">
    <property type="nucleotide sequence ID" value="NZ_UHFX01000003.1"/>
</dbReference>
<accession>A0A380LLE3</accession>
<dbReference type="EMBL" id="UHFX01000003">
    <property type="protein sequence ID" value="SUO03632.1"/>
    <property type="molecule type" value="Genomic_DNA"/>
</dbReference>
<dbReference type="InterPro" id="IPR000600">
    <property type="entry name" value="ROK"/>
</dbReference>
<dbReference type="EC" id="2.7.1.2" evidence="2"/>
<evidence type="ECO:0000313" key="3">
    <source>
        <dbReference type="Proteomes" id="UP000255523"/>
    </source>
</evidence>
<keyword evidence="2" id="KW-0418">Kinase</keyword>
<name>A0A380LLE3_9FIRM</name>
<dbReference type="Pfam" id="PF00480">
    <property type="entry name" value="ROK"/>
    <property type="match status" value="1"/>
</dbReference>
<dbReference type="Gene3D" id="3.30.420.40">
    <property type="match status" value="2"/>
</dbReference>
<dbReference type="GeneID" id="77461484"/>
<evidence type="ECO:0000313" key="2">
    <source>
        <dbReference type="EMBL" id="SUO03632.1"/>
    </source>
</evidence>
<proteinExistence type="inferred from homology"/>
<dbReference type="GO" id="GO:0004340">
    <property type="term" value="F:glucokinase activity"/>
    <property type="evidence" value="ECO:0007669"/>
    <property type="project" value="UniProtKB-EC"/>
</dbReference>
<gene>
    <name evidence="2" type="primary">glcK</name>
    <name evidence="2" type="ORF">NCTC11087_00500</name>
</gene>
<dbReference type="Proteomes" id="UP000255523">
    <property type="component" value="Unassembled WGS sequence"/>
</dbReference>
<comment type="similarity">
    <text evidence="1">Belongs to the ROK (NagC/XylR) family.</text>
</comment>
<dbReference type="InterPro" id="IPR043129">
    <property type="entry name" value="ATPase_NBD"/>
</dbReference>